<dbReference type="InterPro" id="IPR051911">
    <property type="entry name" value="SDR_oxidoreductase"/>
</dbReference>
<sequence length="279" mass="30982">MKKKLAIVTGSSSGFGLLTCLEFAKHGYDVLATMRNVEKGKVLIEQAQVKGLEDLIHISQLDVTCAESVQNFQKYVQQFERINVLVNNAGYAGAGFVEEIPIEEYREQFETNVFGVIQVTQAVLPIMRLQGFGNIINVSSISGRIGFPGLSPYIASKHALEGWSESLRLEMKPFGVNVSLVEPGSFQTNIWSTGKKVAEKSLQKTSPYFQTMKKIEDHLKQNEANYGNPLEVASTIVKVASLPSPDLRYPVGKGVKTGITLKNSLPWRIWESIFLQKLK</sequence>
<evidence type="ECO:0000313" key="5">
    <source>
        <dbReference type="Proteomes" id="UP001518925"/>
    </source>
</evidence>
<dbReference type="InterPro" id="IPR002347">
    <property type="entry name" value="SDR_fam"/>
</dbReference>
<dbReference type="Pfam" id="PF00106">
    <property type="entry name" value="adh_short"/>
    <property type="match status" value="1"/>
</dbReference>
<comment type="similarity">
    <text evidence="1 3">Belongs to the short-chain dehydrogenases/reductases (SDR) family.</text>
</comment>
<keyword evidence="2" id="KW-0560">Oxidoreductase</keyword>
<dbReference type="PANTHER" id="PTHR43976:SF16">
    <property type="entry name" value="SHORT-CHAIN DEHYDROGENASE_REDUCTASE FAMILY PROTEIN"/>
    <property type="match status" value="1"/>
</dbReference>
<evidence type="ECO:0000256" key="1">
    <source>
        <dbReference type="ARBA" id="ARBA00006484"/>
    </source>
</evidence>
<dbReference type="PANTHER" id="PTHR43976">
    <property type="entry name" value="SHORT CHAIN DEHYDROGENASE"/>
    <property type="match status" value="1"/>
</dbReference>
<dbReference type="InterPro" id="IPR036291">
    <property type="entry name" value="NAD(P)-bd_dom_sf"/>
</dbReference>
<dbReference type="CDD" id="cd05374">
    <property type="entry name" value="17beta-HSD-like_SDR_c"/>
    <property type="match status" value="1"/>
</dbReference>
<protein>
    <submittedName>
        <fullName evidence="4">SDR family oxidoreductase</fullName>
    </submittedName>
</protein>
<comment type="caution">
    <text evidence="4">The sequence shown here is derived from an EMBL/GenBank/DDBJ whole genome shotgun (WGS) entry which is preliminary data.</text>
</comment>
<dbReference type="NCBIfam" id="NF005372">
    <property type="entry name" value="PRK06914.1"/>
    <property type="match status" value="1"/>
</dbReference>
<dbReference type="Proteomes" id="UP001518925">
    <property type="component" value="Unassembled WGS sequence"/>
</dbReference>
<evidence type="ECO:0000256" key="2">
    <source>
        <dbReference type="ARBA" id="ARBA00023002"/>
    </source>
</evidence>
<dbReference type="RefSeq" id="WP_204203330.1">
    <property type="nucleotide sequence ID" value="NZ_JAFELM010000028.1"/>
</dbReference>
<keyword evidence="5" id="KW-1185">Reference proteome</keyword>
<dbReference type="PRINTS" id="PR00081">
    <property type="entry name" value="GDHRDH"/>
</dbReference>
<evidence type="ECO:0000256" key="3">
    <source>
        <dbReference type="RuleBase" id="RU000363"/>
    </source>
</evidence>
<dbReference type="SUPFAM" id="SSF51735">
    <property type="entry name" value="NAD(P)-binding Rossmann-fold domains"/>
    <property type="match status" value="1"/>
</dbReference>
<name>A0ABS2DKD4_9BACI</name>
<accession>A0ABS2DKD4</accession>
<dbReference type="PRINTS" id="PR00080">
    <property type="entry name" value="SDRFAMILY"/>
</dbReference>
<organism evidence="4 5">
    <name type="scientific">Bacillus suaedaesalsae</name>
    <dbReference type="NCBI Taxonomy" id="2810349"/>
    <lineage>
        <taxon>Bacteria</taxon>
        <taxon>Bacillati</taxon>
        <taxon>Bacillota</taxon>
        <taxon>Bacilli</taxon>
        <taxon>Bacillales</taxon>
        <taxon>Bacillaceae</taxon>
        <taxon>Bacillus</taxon>
    </lineage>
</organism>
<gene>
    <name evidence="4" type="ORF">JR050_09905</name>
</gene>
<proteinExistence type="inferred from homology"/>
<dbReference type="EMBL" id="JAFELM010000028">
    <property type="protein sequence ID" value="MBM6617981.1"/>
    <property type="molecule type" value="Genomic_DNA"/>
</dbReference>
<reference evidence="4 5" key="1">
    <citation type="submission" date="2021-02" db="EMBL/GenBank/DDBJ databases">
        <title>Bacillus sp. RD4P76, an endophyte from a halophyte.</title>
        <authorList>
            <person name="Sun J.-Q."/>
        </authorList>
    </citation>
    <scope>NUCLEOTIDE SEQUENCE [LARGE SCALE GENOMIC DNA]</scope>
    <source>
        <strain evidence="4 5">RD4P76</strain>
    </source>
</reference>
<dbReference type="Gene3D" id="3.40.50.720">
    <property type="entry name" value="NAD(P)-binding Rossmann-like Domain"/>
    <property type="match status" value="1"/>
</dbReference>
<evidence type="ECO:0000313" key="4">
    <source>
        <dbReference type="EMBL" id="MBM6617981.1"/>
    </source>
</evidence>